<accession>A0ABQ7S744</accession>
<sequence length="531" mass="62424">MAQPRKRPRYSVPIDEHRHHRLEESPSAQTVIEDDKDGHLIFKNGDVLAKRYLVRAILGQGTFAQVAKVEDLYAQRHRSSYEDDEDDDYDRHHQHHRHRLSDNERRRHHDHHHHHHQTHSNNRHHNYYEPHSMNSSRTNRGRHEYESTTTSSAQSRHHRSHHHHSANNERTKYYALKIIKNIDKYRDAAMYEINVLKKLKLRSTNQHTATVSSNNNINSSNNHSTTDTLEGDNTNASSSSSLLSEAGRRLCVQMFSWFDYHGHMCIVFEILGRSVFDFMKSNNYQAYPMDHVRIIGYQLSLAVNYLHQNKLTHTDLKPENILFICEDYDLAYPTNKLMGKTYKVLKNPSIKLVDFGSATFDHEYHSKIVSTRHYRAIEVILELGWAQPCDIWSIGCILFELYSGLTMFQTHDNREHLAMMERMLGTIPYRMATKTRTRYFKHGYLEWDDTSQPGIYVKDNCKPVRKYMADTTKSHVRLFDLIDKMLTYEPSQRIRCDEALEHEFFDDVPSRYRPPSIVGHDHIFAGQGRAS</sequence>
<feature type="region of interest" description="Disordered" evidence="7">
    <location>
        <begin position="210"/>
        <end position="240"/>
    </location>
</feature>
<proteinExistence type="inferred from homology"/>
<keyword evidence="10" id="KW-1185">Reference proteome</keyword>
<evidence type="ECO:0000256" key="7">
    <source>
        <dbReference type="SAM" id="MobiDB-lite"/>
    </source>
</evidence>
<dbReference type="CDD" id="cd14134">
    <property type="entry name" value="PKc_CLK"/>
    <property type="match status" value="1"/>
</dbReference>
<evidence type="ECO:0000259" key="8">
    <source>
        <dbReference type="PROSITE" id="PS50011"/>
    </source>
</evidence>
<dbReference type="SMART" id="SM00220">
    <property type="entry name" value="S_TKc"/>
    <property type="match status" value="1"/>
</dbReference>
<keyword evidence="5" id="KW-0067">ATP-binding</keyword>
<feature type="compositionally biased region" description="Basic and acidic residues" evidence="7">
    <location>
        <begin position="14"/>
        <end position="24"/>
    </location>
</feature>
<evidence type="ECO:0000256" key="2">
    <source>
        <dbReference type="ARBA" id="ARBA00022679"/>
    </source>
</evidence>
<dbReference type="GO" id="GO:0016301">
    <property type="term" value="F:kinase activity"/>
    <property type="evidence" value="ECO:0007669"/>
    <property type="project" value="UniProtKB-KW"/>
</dbReference>
<dbReference type="Gene3D" id="1.10.510.10">
    <property type="entry name" value="Transferase(Phosphotransferase) domain 1"/>
    <property type="match status" value="1"/>
</dbReference>
<dbReference type="SUPFAM" id="SSF56112">
    <property type="entry name" value="Protein kinase-like (PK-like)"/>
    <property type="match status" value="1"/>
</dbReference>
<name>A0ABQ7S744_9ACAR</name>
<feature type="compositionally biased region" description="Low complexity" evidence="7">
    <location>
        <begin position="210"/>
        <end position="228"/>
    </location>
</feature>
<organism evidence="9 10">
    <name type="scientific">Fragariocoptes setiger</name>
    <dbReference type="NCBI Taxonomy" id="1670756"/>
    <lineage>
        <taxon>Eukaryota</taxon>
        <taxon>Metazoa</taxon>
        <taxon>Ecdysozoa</taxon>
        <taxon>Arthropoda</taxon>
        <taxon>Chelicerata</taxon>
        <taxon>Arachnida</taxon>
        <taxon>Acari</taxon>
        <taxon>Acariformes</taxon>
        <taxon>Trombidiformes</taxon>
        <taxon>Prostigmata</taxon>
        <taxon>Eupodina</taxon>
        <taxon>Eriophyoidea</taxon>
        <taxon>Phytoptidae</taxon>
        <taxon>Fragariocoptes</taxon>
    </lineage>
</organism>
<dbReference type="EMBL" id="JAIFTH010000585">
    <property type="protein sequence ID" value="KAG9509242.1"/>
    <property type="molecule type" value="Genomic_DNA"/>
</dbReference>
<keyword evidence="1" id="KW-0723">Serine/threonine-protein kinase</keyword>
<protein>
    <submittedName>
        <fullName evidence="9">Dual specificity protein kinase CLK2</fullName>
    </submittedName>
</protein>
<dbReference type="PROSITE" id="PS00108">
    <property type="entry name" value="PROTEIN_KINASE_ST"/>
    <property type="match status" value="1"/>
</dbReference>
<dbReference type="InterPro" id="IPR011009">
    <property type="entry name" value="Kinase-like_dom_sf"/>
</dbReference>
<dbReference type="PANTHER" id="PTHR45646:SF11">
    <property type="entry name" value="SERINE_THREONINE-PROTEIN KINASE DOA"/>
    <property type="match status" value="1"/>
</dbReference>
<feature type="compositionally biased region" description="Basic residues" evidence="7">
    <location>
        <begin position="106"/>
        <end position="125"/>
    </location>
</feature>
<feature type="compositionally biased region" description="Basic residues" evidence="7">
    <location>
        <begin position="155"/>
        <end position="165"/>
    </location>
</feature>
<evidence type="ECO:0000313" key="9">
    <source>
        <dbReference type="EMBL" id="KAG9509242.1"/>
    </source>
</evidence>
<feature type="domain" description="Protein kinase" evidence="8">
    <location>
        <begin position="52"/>
        <end position="505"/>
    </location>
</feature>
<gene>
    <name evidence="9" type="primary">CLK2</name>
    <name evidence="9" type="ORF">GZH46_02248</name>
</gene>
<dbReference type="PROSITE" id="PS50011">
    <property type="entry name" value="PROTEIN_KINASE_DOM"/>
    <property type="match status" value="1"/>
</dbReference>
<keyword evidence="4 9" id="KW-0418">Kinase</keyword>
<evidence type="ECO:0000256" key="5">
    <source>
        <dbReference type="ARBA" id="ARBA00022840"/>
    </source>
</evidence>
<dbReference type="InterPro" id="IPR008271">
    <property type="entry name" value="Ser/Thr_kinase_AS"/>
</dbReference>
<dbReference type="Pfam" id="PF00069">
    <property type="entry name" value="Pkinase"/>
    <property type="match status" value="1"/>
</dbReference>
<dbReference type="Proteomes" id="UP000825002">
    <property type="component" value="Unassembled WGS sequence"/>
</dbReference>
<feature type="region of interest" description="Disordered" evidence="7">
    <location>
        <begin position="1"/>
        <end position="26"/>
    </location>
</feature>
<comment type="similarity">
    <text evidence="6">Belongs to the protein kinase superfamily. CMGC Ser/Thr protein kinase family. Lammer subfamily.</text>
</comment>
<evidence type="ECO:0000313" key="10">
    <source>
        <dbReference type="Proteomes" id="UP000825002"/>
    </source>
</evidence>
<comment type="caution">
    <text evidence="9">The sequence shown here is derived from an EMBL/GenBank/DDBJ whole genome shotgun (WGS) entry which is preliminary data.</text>
</comment>
<keyword evidence="2" id="KW-0808">Transferase</keyword>
<evidence type="ECO:0000256" key="3">
    <source>
        <dbReference type="ARBA" id="ARBA00022741"/>
    </source>
</evidence>
<dbReference type="Gene3D" id="3.30.200.20">
    <property type="entry name" value="Phosphorylase Kinase, domain 1"/>
    <property type="match status" value="2"/>
</dbReference>
<dbReference type="PANTHER" id="PTHR45646">
    <property type="entry name" value="SERINE/THREONINE-PROTEIN KINASE DOA-RELATED"/>
    <property type="match status" value="1"/>
</dbReference>
<dbReference type="InterPro" id="IPR051175">
    <property type="entry name" value="CLK_kinases"/>
</dbReference>
<evidence type="ECO:0000256" key="1">
    <source>
        <dbReference type="ARBA" id="ARBA00022527"/>
    </source>
</evidence>
<dbReference type="InterPro" id="IPR000719">
    <property type="entry name" value="Prot_kinase_dom"/>
</dbReference>
<feature type="region of interest" description="Disordered" evidence="7">
    <location>
        <begin position="81"/>
        <end position="169"/>
    </location>
</feature>
<evidence type="ECO:0000256" key="6">
    <source>
        <dbReference type="ARBA" id="ARBA00037966"/>
    </source>
</evidence>
<reference evidence="9 10" key="1">
    <citation type="submission" date="2020-10" db="EMBL/GenBank/DDBJ databases">
        <authorList>
            <person name="Klimov P.B."/>
            <person name="Dyachkov S.M."/>
            <person name="Chetverikov P.E."/>
        </authorList>
    </citation>
    <scope>NUCLEOTIDE SEQUENCE [LARGE SCALE GENOMIC DNA]</scope>
    <source>
        <strain evidence="9">BMOC 18-1129-001#AD2665</strain>
        <tissue evidence="9">Entire mites</tissue>
    </source>
</reference>
<evidence type="ECO:0000256" key="4">
    <source>
        <dbReference type="ARBA" id="ARBA00022777"/>
    </source>
</evidence>
<keyword evidence="3" id="KW-0547">Nucleotide-binding</keyword>